<feature type="compositionally biased region" description="Basic and acidic residues" evidence="1">
    <location>
        <begin position="787"/>
        <end position="797"/>
    </location>
</feature>
<evidence type="ECO:0000313" key="2">
    <source>
        <dbReference type="EMBL" id="GKT23954.1"/>
    </source>
</evidence>
<reference evidence="2" key="1">
    <citation type="submission" date="2022-03" db="EMBL/GenBank/DDBJ databases">
        <title>Draft genome sequence of Aduncisulcus paluster, a free-living microaerophilic Fornicata.</title>
        <authorList>
            <person name="Yuyama I."/>
            <person name="Kume K."/>
            <person name="Tamura T."/>
            <person name="Inagaki Y."/>
            <person name="Hashimoto T."/>
        </authorList>
    </citation>
    <scope>NUCLEOTIDE SEQUENCE</scope>
    <source>
        <strain evidence="2">NY0171</strain>
    </source>
</reference>
<organism evidence="2 3">
    <name type="scientific">Aduncisulcus paluster</name>
    <dbReference type="NCBI Taxonomy" id="2918883"/>
    <lineage>
        <taxon>Eukaryota</taxon>
        <taxon>Metamonada</taxon>
        <taxon>Carpediemonas-like organisms</taxon>
        <taxon>Aduncisulcus</taxon>
    </lineage>
</organism>
<protein>
    <submittedName>
        <fullName evidence="2">Uncharacterized protein</fullName>
    </submittedName>
</protein>
<feature type="region of interest" description="Disordered" evidence="1">
    <location>
        <begin position="775"/>
        <end position="822"/>
    </location>
</feature>
<feature type="compositionally biased region" description="Low complexity" evidence="1">
    <location>
        <begin position="850"/>
        <end position="862"/>
    </location>
</feature>
<dbReference type="EMBL" id="BQXS01012493">
    <property type="protein sequence ID" value="GKT23954.1"/>
    <property type="molecule type" value="Genomic_DNA"/>
</dbReference>
<dbReference type="Gene3D" id="1.20.920.20">
    <property type="match status" value="1"/>
</dbReference>
<sequence>SRTMTSRTTKPKASTEFQFQARMTASDALRLLLDNSLALVIPHKEPEPEKPTTRRGIRSSRMVSHRGVRTPTSAKPLLGKVISELTSSSEDQGKDSSKIPGSGPDSDDDSSKDFDVVCNQKVFKIPLHMVDNMSAYHSKIFNFLILLIESFKRLTQISPQKQRRSDLETQKVTLNTRINAAKLRLGELSESLRVSRNEYTKAVGNLREKSTHLTDMEEKISRAKLVTKSVNKLRKAWEEEQSNIDRVLSCSIGLSIVGALAFSTLSSLSLVEWCLTINNAIIPVVLESGFKLPVEILKEITMPDHGVFKLMPFMQQGFDFSVNNPKKSMKKGKSLLSIPGASTQKLQRSFSFVQNENVQKATVEQTKHHQGSLDVLQLTRQLATIIFKPEHIACLSMQAEASSIIDANVMRLLCSLFCSRRTVVCMCKDKMKHTYSSQIQKYSSRIIGFNSIMFPCPYITPFGPECGHLVVSEANNTFVSHVSGGIESANQGIKFANPPPFTVPTPLLLISISMKIPIFRNAIKGEMSCITCDEESEETPITSFVPSLTVKPQVDCFSAFSTPSVLATPFVSPMHLMKDLFANRWNEGDVDTQRCWSCVGGEKVHSASRPLVMGILALPRKVIGYYPFERDVCEDDSTFLGKFKSSKEKGKKGKSSAKTIGSPSLGGCDLSSAAKIPLTRFSLASLEMSLDQSTVVNCLDSSKDRVLVNRGTIPLEIIREEEKVLNLVVELCEKVTVAPILEKLSSAVSNLETLYFALTHKHSGLFDEEDQDIMVKSSSKPRAPNVDTHERRYRNDSLSEFINEEDERKSHDSYHSEEDEVEYSTLLESLEESYDHPINEEDEALEEGLSESSASKSSISDPSQRKTRSPSSEESSINHYLDPNMSKNLKPIAELHSARARGSASARELLNSNKQMPFVDEGKEFEEEEEEEEGDSTEEDKLFYELEKYGE</sequence>
<dbReference type="Proteomes" id="UP001057375">
    <property type="component" value="Unassembled WGS sequence"/>
</dbReference>
<feature type="region of interest" description="Disordered" evidence="1">
    <location>
        <begin position="841"/>
        <end position="941"/>
    </location>
</feature>
<name>A0ABQ5K008_9EUKA</name>
<proteinExistence type="predicted"/>
<feature type="compositionally biased region" description="Basic and acidic residues" evidence="1">
    <location>
        <begin position="42"/>
        <end position="52"/>
    </location>
</feature>
<feature type="non-terminal residue" evidence="2">
    <location>
        <position position="1"/>
    </location>
</feature>
<evidence type="ECO:0000256" key="1">
    <source>
        <dbReference type="SAM" id="MobiDB-lite"/>
    </source>
</evidence>
<accession>A0ABQ5K008</accession>
<feature type="compositionally biased region" description="Polar residues" evidence="1">
    <location>
        <begin position="869"/>
        <end position="878"/>
    </location>
</feature>
<feature type="compositionally biased region" description="Basic and acidic residues" evidence="1">
    <location>
        <begin position="806"/>
        <end position="816"/>
    </location>
</feature>
<evidence type="ECO:0000313" key="3">
    <source>
        <dbReference type="Proteomes" id="UP001057375"/>
    </source>
</evidence>
<keyword evidence="3" id="KW-1185">Reference proteome</keyword>
<gene>
    <name evidence="2" type="ORF">ADUPG1_012594</name>
</gene>
<feature type="region of interest" description="Disordered" evidence="1">
    <location>
        <begin position="41"/>
        <end position="111"/>
    </location>
</feature>
<feature type="compositionally biased region" description="Acidic residues" evidence="1">
    <location>
        <begin position="923"/>
        <end position="938"/>
    </location>
</feature>
<comment type="caution">
    <text evidence="2">The sequence shown here is derived from an EMBL/GenBank/DDBJ whole genome shotgun (WGS) entry which is preliminary data.</text>
</comment>
<feature type="compositionally biased region" description="Basic residues" evidence="1">
    <location>
        <begin position="53"/>
        <end position="68"/>
    </location>
</feature>